<reference evidence="2" key="1">
    <citation type="submission" date="2019-12" db="EMBL/GenBank/DDBJ databases">
        <title>High-Quality draft genome sequences of three cyanobacteria isolated from the limestone walls of the Old Cathedral of Coimbra.</title>
        <authorList>
            <person name="Tiago I."/>
            <person name="Soares F."/>
            <person name="Portugal A."/>
        </authorList>
    </citation>
    <scope>NUCLEOTIDE SEQUENCE</scope>
    <source>
        <strain evidence="2">A</strain>
    </source>
</reference>
<proteinExistence type="predicted"/>
<comment type="caution">
    <text evidence="2">The sequence shown here is derived from an EMBL/GenBank/DDBJ whole genome shotgun (WGS) entry which is preliminary data.</text>
</comment>
<dbReference type="AlphaFoldDB" id="A0A8J7YX61"/>
<protein>
    <recommendedName>
        <fullName evidence="1">RNA polymerase alpha subunit C-terminal domain-containing protein</fullName>
    </recommendedName>
</protein>
<dbReference type="GO" id="GO:0006351">
    <property type="term" value="P:DNA-templated transcription"/>
    <property type="evidence" value="ECO:0007669"/>
    <property type="project" value="InterPro"/>
</dbReference>
<dbReference type="InterPro" id="IPR011260">
    <property type="entry name" value="RNAP_asu_C"/>
</dbReference>
<dbReference type="GO" id="GO:0003677">
    <property type="term" value="F:DNA binding"/>
    <property type="evidence" value="ECO:0007669"/>
    <property type="project" value="InterPro"/>
</dbReference>
<gene>
    <name evidence="2" type="ORF">GS601_00620</name>
</gene>
<dbReference type="Pfam" id="PF03118">
    <property type="entry name" value="RNA_pol_A_CTD"/>
    <property type="match status" value="1"/>
</dbReference>
<feature type="domain" description="RNA polymerase alpha subunit C-terminal" evidence="1">
    <location>
        <begin position="5"/>
        <end position="59"/>
    </location>
</feature>
<dbReference type="RefSeq" id="WP_162421215.1">
    <property type="nucleotide sequence ID" value="NZ_WVIE01000001.1"/>
</dbReference>
<dbReference type="EMBL" id="WVIE01000001">
    <property type="protein sequence ID" value="NDJ15804.1"/>
    <property type="molecule type" value="Genomic_DNA"/>
</dbReference>
<evidence type="ECO:0000313" key="2">
    <source>
        <dbReference type="EMBL" id="NDJ15804.1"/>
    </source>
</evidence>
<keyword evidence="3" id="KW-1185">Reference proteome</keyword>
<evidence type="ECO:0000259" key="1">
    <source>
        <dbReference type="Pfam" id="PF03118"/>
    </source>
</evidence>
<organism evidence="2 3">
    <name type="scientific">Myxacorys almedinensis A</name>
    <dbReference type="NCBI Taxonomy" id="2690445"/>
    <lineage>
        <taxon>Bacteria</taxon>
        <taxon>Bacillati</taxon>
        <taxon>Cyanobacteriota</taxon>
        <taxon>Cyanophyceae</taxon>
        <taxon>Leptolyngbyales</taxon>
        <taxon>Leptolyngbyaceae</taxon>
        <taxon>Myxacorys</taxon>
        <taxon>Myxacorys almedinensis</taxon>
    </lineage>
</organism>
<evidence type="ECO:0000313" key="3">
    <source>
        <dbReference type="Proteomes" id="UP000646053"/>
    </source>
</evidence>
<dbReference type="Proteomes" id="UP000646053">
    <property type="component" value="Unassembled WGS sequence"/>
</dbReference>
<dbReference type="Gene3D" id="1.10.150.20">
    <property type="entry name" value="5' to 3' exonuclease, C-terminal subdomain"/>
    <property type="match status" value="1"/>
</dbReference>
<accession>A0A8J7YX61</accession>
<dbReference type="SUPFAM" id="SSF47789">
    <property type="entry name" value="C-terminal domain of RNA polymerase alpha subunit"/>
    <property type="match status" value="1"/>
</dbReference>
<sequence length="72" mass="8177">MTQDTLDQISVETLDLSMKALGSLKRSQIHTIADLMNYTQEDLEILDKDCAEEIIVALNQKFDLILPLNDLQ</sequence>
<dbReference type="GO" id="GO:0003899">
    <property type="term" value="F:DNA-directed RNA polymerase activity"/>
    <property type="evidence" value="ECO:0007669"/>
    <property type="project" value="InterPro"/>
</dbReference>
<name>A0A8J7YX61_9CYAN</name>